<comment type="similarity">
    <text evidence="2">Belongs to the semaphorin family.</text>
</comment>
<evidence type="ECO:0000256" key="2">
    <source>
        <dbReference type="ARBA" id="ARBA00009492"/>
    </source>
</evidence>
<evidence type="ECO:0000256" key="1">
    <source>
        <dbReference type="ARBA" id="ARBA00004370"/>
    </source>
</evidence>
<dbReference type="InterPro" id="IPR013783">
    <property type="entry name" value="Ig-like_fold"/>
</dbReference>
<dbReference type="Proteomes" id="UP001274896">
    <property type="component" value="Unassembled WGS sequence"/>
</dbReference>
<evidence type="ECO:0000259" key="8">
    <source>
        <dbReference type="PROSITE" id="PS51004"/>
    </source>
</evidence>
<dbReference type="InterPro" id="IPR036352">
    <property type="entry name" value="Semap_dom_sf"/>
</dbReference>
<gene>
    <name evidence="9" type="ORF">QTP70_033577</name>
</gene>
<feature type="domain" description="Ig-like" evidence="7">
    <location>
        <begin position="541"/>
        <end position="619"/>
    </location>
</feature>
<dbReference type="GO" id="GO:0030335">
    <property type="term" value="P:positive regulation of cell migration"/>
    <property type="evidence" value="ECO:0007669"/>
    <property type="project" value="TreeGrafter"/>
</dbReference>
<dbReference type="PANTHER" id="PTHR11036">
    <property type="entry name" value="SEMAPHORIN"/>
    <property type="match status" value="1"/>
</dbReference>
<dbReference type="Pfam" id="PF13895">
    <property type="entry name" value="Ig_2"/>
    <property type="match status" value="1"/>
</dbReference>
<feature type="domain" description="Sema" evidence="8">
    <location>
        <begin position="25"/>
        <end position="480"/>
    </location>
</feature>
<keyword evidence="3" id="KW-0472">Membrane</keyword>
<comment type="caution">
    <text evidence="6">Lacks conserved residue(s) required for the propagation of feature annotation.</text>
</comment>
<name>A0AAE0QMQ1_9TELE</name>
<evidence type="ECO:0000259" key="7">
    <source>
        <dbReference type="PROSITE" id="PS50835"/>
    </source>
</evidence>
<accession>A0AAE0QMQ1</accession>
<keyword evidence="5" id="KW-0325">Glycoprotein</keyword>
<dbReference type="SMART" id="SM00423">
    <property type="entry name" value="PSI"/>
    <property type="match status" value="1"/>
</dbReference>
<dbReference type="GO" id="GO:0045499">
    <property type="term" value="F:chemorepellent activity"/>
    <property type="evidence" value="ECO:0007669"/>
    <property type="project" value="TreeGrafter"/>
</dbReference>
<organism evidence="9 10">
    <name type="scientific">Hemibagrus guttatus</name>
    <dbReference type="NCBI Taxonomy" id="175788"/>
    <lineage>
        <taxon>Eukaryota</taxon>
        <taxon>Metazoa</taxon>
        <taxon>Chordata</taxon>
        <taxon>Craniata</taxon>
        <taxon>Vertebrata</taxon>
        <taxon>Euteleostomi</taxon>
        <taxon>Actinopterygii</taxon>
        <taxon>Neopterygii</taxon>
        <taxon>Teleostei</taxon>
        <taxon>Ostariophysi</taxon>
        <taxon>Siluriformes</taxon>
        <taxon>Bagridae</taxon>
        <taxon>Hemibagrus</taxon>
    </lineage>
</organism>
<protein>
    <recommendedName>
        <fullName evidence="11">Semaphorin 7A</fullName>
    </recommendedName>
</protein>
<dbReference type="EMBL" id="JAUCMX010000013">
    <property type="protein sequence ID" value="KAK3526774.1"/>
    <property type="molecule type" value="Genomic_DNA"/>
</dbReference>
<evidence type="ECO:0000256" key="4">
    <source>
        <dbReference type="ARBA" id="ARBA00023157"/>
    </source>
</evidence>
<dbReference type="GO" id="GO:0050727">
    <property type="term" value="P:regulation of inflammatory response"/>
    <property type="evidence" value="ECO:0007669"/>
    <property type="project" value="TreeGrafter"/>
</dbReference>
<dbReference type="FunFam" id="2.130.10.10:FF:000223">
    <property type="entry name" value="semaphorin-7A isoform X1"/>
    <property type="match status" value="1"/>
</dbReference>
<dbReference type="InterPro" id="IPR015943">
    <property type="entry name" value="WD40/YVTN_repeat-like_dom_sf"/>
</dbReference>
<dbReference type="GO" id="GO:0007411">
    <property type="term" value="P:axon guidance"/>
    <property type="evidence" value="ECO:0007669"/>
    <property type="project" value="TreeGrafter"/>
</dbReference>
<dbReference type="Gene3D" id="3.30.1680.10">
    <property type="entry name" value="ligand-binding face of the semaphorins, domain 2"/>
    <property type="match status" value="1"/>
</dbReference>
<keyword evidence="10" id="KW-1185">Reference proteome</keyword>
<dbReference type="Gene3D" id="2.60.40.10">
    <property type="entry name" value="Immunoglobulins"/>
    <property type="match status" value="1"/>
</dbReference>
<evidence type="ECO:0000256" key="5">
    <source>
        <dbReference type="ARBA" id="ARBA00023180"/>
    </source>
</evidence>
<comment type="caution">
    <text evidence="9">The sequence shown here is derived from an EMBL/GenBank/DDBJ whole genome shotgun (WGS) entry which is preliminary data.</text>
</comment>
<dbReference type="GO" id="GO:0009897">
    <property type="term" value="C:external side of plasma membrane"/>
    <property type="evidence" value="ECO:0007669"/>
    <property type="project" value="TreeGrafter"/>
</dbReference>
<dbReference type="InterPro" id="IPR036179">
    <property type="entry name" value="Ig-like_dom_sf"/>
</dbReference>
<proteinExistence type="inferred from homology"/>
<dbReference type="GO" id="GO:0007229">
    <property type="term" value="P:integrin-mediated signaling pathway"/>
    <property type="evidence" value="ECO:0007669"/>
    <property type="project" value="TreeGrafter"/>
</dbReference>
<dbReference type="AlphaFoldDB" id="A0AAE0QMQ1"/>
<evidence type="ECO:0000256" key="6">
    <source>
        <dbReference type="PROSITE-ProRule" id="PRU00352"/>
    </source>
</evidence>
<evidence type="ECO:0000313" key="10">
    <source>
        <dbReference type="Proteomes" id="UP001274896"/>
    </source>
</evidence>
<dbReference type="GO" id="GO:0030215">
    <property type="term" value="F:semaphorin receptor binding"/>
    <property type="evidence" value="ECO:0007669"/>
    <property type="project" value="InterPro"/>
</dbReference>
<reference evidence="9" key="1">
    <citation type="submission" date="2023-06" db="EMBL/GenBank/DDBJ databases">
        <title>Male Hemibagrus guttatus genome.</title>
        <authorList>
            <person name="Bian C."/>
        </authorList>
    </citation>
    <scope>NUCLEOTIDE SEQUENCE</scope>
    <source>
        <strain evidence="9">Male_cb2023</strain>
        <tissue evidence="9">Muscle</tissue>
    </source>
</reference>
<dbReference type="InterPro" id="IPR016201">
    <property type="entry name" value="PSI"/>
</dbReference>
<dbReference type="Gene3D" id="2.130.10.10">
    <property type="entry name" value="YVTN repeat-like/Quinoprotein amine dehydrogenase"/>
    <property type="match status" value="1"/>
</dbReference>
<comment type="subcellular location">
    <subcellularLocation>
        <location evidence="1">Membrane</location>
    </subcellularLocation>
</comment>
<sequence length="653" mass="73632">MTLVYQASLFGSCFLSVICSWAIPRLTLRQDNSPEHIIYRGNVSHTVFYLRDGSDSLFLGKVNYVLELNDDGVVENHTLTDNRGDSCHGSSCEYVITVIEEFQDWLFVCGTNGKQPKCWKLDPRNNHSSVVVESTDGSGIAPYTYSQNSLSLVVDADIYAAAPLYSDGTSLQFRRHAGIQNSLWMYDPWITEPTFISAFVARRPEDPLNEKIYVLFREKNSDSSPEADPWITRVARVCKIDKGGPKRIFQNIWTSFLKARLVCAIPGESLYFNRLQDIFVLHSNDWKESRVYALFSSSWNATAVCIYSLDEIDSIFEHSSFKGYNEEIPNPRPGTCVRDSKTLPNPTILIVKNYPEMTDWVHPIQKHAPFYISNNNYTKIAVDSVQALDGEVYNVLLLATASTLQFSKCKNGNSEFTEAKSPSTGNTGKIHKILEHDSKAFIISETSLCSGSAPVLSMKLHPKKRKLFVGYPGQMSVFDLQKCQDYNTSCEDCVLARDPYCAWTENGCTSQMKGGIQNIATGEPQICSRNSAPKRPKRDAPFSFPAPPTVHVVPKGFPFYLSCPIDSHHATYSWEHRGENTPCQRTESDCLYLIPAVSAHDYGTYNCVSRERNYDKMVKVYKLHGQTLNNAFKLTAQREWLLAVITALLFQVH</sequence>
<dbReference type="GO" id="GO:0005178">
    <property type="term" value="F:integrin binding"/>
    <property type="evidence" value="ECO:0007669"/>
    <property type="project" value="TreeGrafter"/>
</dbReference>
<dbReference type="PROSITE" id="PS50835">
    <property type="entry name" value="IG_LIKE"/>
    <property type="match status" value="1"/>
</dbReference>
<dbReference type="GO" id="GO:0001755">
    <property type="term" value="P:neural crest cell migration"/>
    <property type="evidence" value="ECO:0007669"/>
    <property type="project" value="TreeGrafter"/>
</dbReference>
<dbReference type="InterPro" id="IPR002165">
    <property type="entry name" value="Plexin_repeat"/>
</dbReference>
<evidence type="ECO:0008006" key="11">
    <source>
        <dbReference type="Google" id="ProtNLM"/>
    </source>
</evidence>
<dbReference type="InterPro" id="IPR027231">
    <property type="entry name" value="Semaphorin"/>
</dbReference>
<dbReference type="SUPFAM" id="SSF48726">
    <property type="entry name" value="Immunoglobulin"/>
    <property type="match status" value="1"/>
</dbReference>
<evidence type="ECO:0000256" key="3">
    <source>
        <dbReference type="ARBA" id="ARBA00023136"/>
    </source>
</evidence>
<dbReference type="Pfam" id="PF01403">
    <property type="entry name" value="Sema"/>
    <property type="match status" value="1"/>
</dbReference>
<dbReference type="PROSITE" id="PS51004">
    <property type="entry name" value="SEMA"/>
    <property type="match status" value="1"/>
</dbReference>
<dbReference type="SUPFAM" id="SSF101912">
    <property type="entry name" value="Sema domain"/>
    <property type="match status" value="1"/>
</dbReference>
<dbReference type="InterPro" id="IPR007110">
    <property type="entry name" value="Ig-like_dom"/>
</dbReference>
<dbReference type="PANTHER" id="PTHR11036:SF80">
    <property type="entry name" value="SEMAPHORIN-7A"/>
    <property type="match status" value="1"/>
</dbReference>
<dbReference type="Pfam" id="PF01437">
    <property type="entry name" value="PSI"/>
    <property type="match status" value="1"/>
</dbReference>
<dbReference type="GO" id="GO:0071526">
    <property type="term" value="P:semaphorin-plexin signaling pathway"/>
    <property type="evidence" value="ECO:0007669"/>
    <property type="project" value="TreeGrafter"/>
</dbReference>
<dbReference type="FunFam" id="2.60.40.10:FF:001170">
    <property type="entry name" value="Sema domain, immunoglobulin domain (Ig), short basic domain, secreted, (Semaphorin) 3F"/>
    <property type="match status" value="1"/>
</dbReference>
<dbReference type="InterPro" id="IPR001627">
    <property type="entry name" value="Semap_dom"/>
</dbReference>
<evidence type="ECO:0000313" key="9">
    <source>
        <dbReference type="EMBL" id="KAK3526774.1"/>
    </source>
</evidence>
<dbReference type="SMART" id="SM00630">
    <property type="entry name" value="Sema"/>
    <property type="match status" value="1"/>
</dbReference>
<dbReference type="SUPFAM" id="SSF103575">
    <property type="entry name" value="Plexin repeat"/>
    <property type="match status" value="1"/>
</dbReference>
<keyword evidence="4" id="KW-1015">Disulfide bond</keyword>